<reference evidence="1" key="2">
    <citation type="submission" date="2020-02" db="EMBL/GenBank/DDBJ databases">
        <authorList>
            <consortium name="NCBI Pathogen Detection Project"/>
        </authorList>
    </citation>
    <scope>NUCLEOTIDE SEQUENCE</scope>
    <source>
        <strain evidence="1">MA.AU5 KAK-SR</strain>
    </source>
</reference>
<comment type="caution">
    <text evidence="1">The sequence shown here is derived from an EMBL/GenBank/DDBJ whole genome shotgun (WGS) entry which is preliminary data.</text>
</comment>
<reference evidence="1" key="1">
    <citation type="journal article" date="2018" name="Genome Biol.">
        <title>SKESA: strategic k-mer extension for scrupulous assemblies.</title>
        <authorList>
            <person name="Souvorov A."/>
            <person name="Agarwala R."/>
            <person name="Lipman D.J."/>
        </authorList>
    </citation>
    <scope>NUCLEOTIDE SEQUENCE</scope>
    <source>
        <strain evidence="1">MA.AU5 KAK-SR</strain>
    </source>
</reference>
<name>A0A743HKV3_SALER</name>
<organism evidence="1">
    <name type="scientific">Salmonella enterica</name>
    <name type="common">Salmonella choleraesuis</name>
    <dbReference type="NCBI Taxonomy" id="28901"/>
    <lineage>
        <taxon>Bacteria</taxon>
        <taxon>Pseudomonadati</taxon>
        <taxon>Pseudomonadota</taxon>
        <taxon>Gammaproteobacteria</taxon>
        <taxon>Enterobacterales</taxon>
        <taxon>Enterobacteriaceae</taxon>
        <taxon>Salmonella</taxon>
    </lineage>
</organism>
<sequence>MKTHDFPQYHATGYCEPTTVMLERVTHFYPVNYNGNSGTALVLDTGKEVLTSMRQWDVKKLFDD</sequence>
<accession>A0A743HKV3</accession>
<gene>
    <name evidence="1" type="ORF">G9B33_001633</name>
</gene>
<dbReference type="EMBL" id="DAAUKB010000003">
    <property type="protein sequence ID" value="HAF1790679.1"/>
    <property type="molecule type" value="Genomic_DNA"/>
</dbReference>
<proteinExistence type="predicted"/>
<dbReference type="AlphaFoldDB" id="A0A743HKV3"/>
<dbReference type="RefSeq" id="WP_139775351.1">
    <property type="nucleotide sequence ID" value="NZ_MXVH01000044.1"/>
</dbReference>
<evidence type="ECO:0000313" key="1">
    <source>
        <dbReference type="EMBL" id="HAF1790679.1"/>
    </source>
</evidence>
<protein>
    <submittedName>
        <fullName evidence="1">Uncharacterized protein</fullName>
    </submittedName>
</protein>